<evidence type="ECO:0000259" key="2">
    <source>
        <dbReference type="Pfam" id="PF13229"/>
    </source>
</evidence>
<dbReference type="EMBL" id="CP014224">
    <property type="protein sequence ID" value="ANW96099.1"/>
    <property type="molecule type" value="Genomic_DNA"/>
</dbReference>
<name>A0A1B1Y5S7_9FLAO</name>
<feature type="chain" id="PRO_5008532490" evidence="1">
    <location>
        <begin position="29"/>
        <end position="726"/>
    </location>
</feature>
<feature type="domain" description="Right handed beta helix" evidence="2">
    <location>
        <begin position="499"/>
        <end position="589"/>
    </location>
</feature>
<dbReference type="InterPro" id="IPR039448">
    <property type="entry name" value="Beta_helix"/>
</dbReference>
<feature type="domain" description="Right handed beta helix" evidence="2">
    <location>
        <begin position="344"/>
        <end position="445"/>
    </location>
</feature>
<dbReference type="PANTHER" id="PTHR36453">
    <property type="entry name" value="SECRETED PROTEIN-RELATED"/>
    <property type="match status" value="1"/>
</dbReference>
<dbReference type="Gene3D" id="2.160.20.10">
    <property type="entry name" value="Single-stranded right-handed beta-helix, Pectin lyase-like"/>
    <property type="match status" value="3"/>
</dbReference>
<dbReference type="STRING" id="1790137.AXE80_07315"/>
<dbReference type="KEGG" id="wfu:AXE80_07315"/>
<sequence length="726" mass="81674">MQIKFMNRMKKQLLIVLTLIIGCLSVVAQTEQVAKADFFVSTQGSDSWSGKLEAPNANKTDGPFATLEHARIAVRKLKKNNSKDILVLIREGVYRLKKTVVFSLEDSGENESTITYAAYPNETPVFSAGKEINKWKKVEGGLLGLPQVAKGNVWEANVSDKFYTLYDEEGMLPRARSKKHNSLKGSTSNKLLFSKGELKEWSNVEDVEIFVRPTREWIVNMLPLVSVDEKKGIARTGINATYGMQKKGYWVENVLEELDTPGEWVLNTKEKKIYLWPRNKSMVVAPQLLELIRVEGKINFDGPTDIPVRNLHFRGLTFKHGERYSLTKDDAGLQHDWDMLDKNNAMVRFRGSENCVIEKCHFLYGGSGAIRVDLYGKNNKISNNHIEHLGGGGILLCGYGPGTKDVNKNNLVFNNNIHHVGEIYWQSPGIFLWNSGDNRVANNLIHDTNYCGLIVSGCVIRFFKHAKKREQYRAIRWHEIGDLPKNPSVDEVRPYWHSKNNMIENNEIHHVMNKLGDGNGIYIRASGSGNVIRRNYIHHLVAETGKQSGIRTDGGQMDVLITENIIYKCRSQGMTLKLNNRFENNIIADVIPPGGVYLKIVEGPMNGASNKHNIFYSSLFSDPRFITQPKPGKGLVGEDSRGRVAATMKDVDSDFNIYFCKADNSVADKILELLQKEDGADVNSLSTDPLFIDPENGDFRFKPNSPAIKMGMIPIDISKIGLLEVK</sequence>
<feature type="signal peptide" evidence="1">
    <location>
        <begin position="1"/>
        <end position="28"/>
    </location>
</feature>
<dbReference type="InterPro" id="IPR011050">
    <property type="entry name" value="Pectin_lyase_fold/virulence"/>
</dbReference>
<dbReference type="Proteomes" id="UP000092967">
    <property type="component" value="Chromosome"/>
</dbReference>
<accession>A0A1B1Y5S7</accession>
<dbReference type="SMART" id="SM00710">
    <property type="entry name" value="PbH1"/>
    <property type="match status" value="7"/>
</dbReference>
<dbReference type="SUPFAM" id="SSF51126">
    <property type="entry name" value="Pectin lyase-like"/>
    <property type="match status" value="1"/>
</dbReference>
<organism evidence="3 4">
    <name type="scientific">Wenyingzhuangia fucanilytica</name>
    <dbReference type="NCBI Taxonomy" id="1790137"/>
    <lineage>
        <taxon>Bacteria</taxon>
        <taxon>Pseudomonadati</taxon>
        <taxon>Bacteroidota</taxon>
        <taxon>Flavobacteriia</taxon>
        <taxon>Flavobacteriales</taxon>
        <taxon>Flavobacteriaceae</taxon>
        <taxon>Wenyingzhuangia</taxon>
    </lineage>
</organism>
<dbReference type="InterPro" id="IPR006626">
    <property type="entry name" value="PbH1"/>
</dbReference>
<dbReference type="PANTHER" id="PTHR36453:SF1">
    <property type="entry name" value="RIGHT HANDED BETA HELIX DOMAIN-CONTAINING PROTEIN"/>
    <property type="match status" value="1"/>
</dbReference>
<dbReference type="InterPro" id="IPR012334">
    <property type="entry name" value="Pectin_lyas_fold"/>
</dbReference>
<dbReference type="AlphaFoldDB" id="A0A1B1Y5S7"/>
<keyword evidence="4" id="KW-1185">Reference proteome</keyword>
<evidence type="ECO:0000313" key="3">
    <source>
        <dbReference type="EMBL" id="ANW96099.1"/>
    </source>
</evidence>
<proteinExistence type="predicted"/>
<evidence type="ECO:0000256" key="1">
    <source>
        <dbReference type="SAM" id="SignalP"/>
    </source>
</evidence>
<dbReference type="PROSITE" id="PS51257">
    <property type="entry name" value="PROKAR_LIPOPROTEIN"/>
    <property type="match status" value="1"/>
</dbReference>
<gene>
    <name evidence="3" type="ORF">AXE80_07315</name>
</gene>
<reference evidence="3 4" key="1">
    <citation type="submission" date="2016-02" db="EMBL/GenBank/DDBJ databases">
        <authorList>
            <person name="Wen L."/>
            <person name="He K."/>
            <person name="Yang H."/>
        </authorList>
    </citation>
    <scope>NUCLEOTIDE SEQUENCE [LARGE SCALE GENOMIC DNA]</scope>
    <source>
        <strain evidence="3 4">CZ1127</strain>
    </source>
</reference>
<keyword evidence="1" id="KW-0732">Signal</keyword>
<protein>
    <submittedName>
        <fullName evidence="3">Peptidase</fullName>
    </submittedName>
</protein>
<evidence type="ECO:0000313" key="4">
    <source>
        <dbReference type="Proteomes" id="UP000092967"/>
    </source>
</evidence>
<dbReference type="Pfam" id="PF13229">
    <property type="entry name" value="Beta_helix"/>
    <property type="match status" value="2"/>
</dbReference>